<evidence type="ECO:0000256" key="1">
    <source>
        <dbReference type="SAM" id="MobiDB-lite"/>
    </source>
</evidence>
<accession>A0A4T2BWB9</accession>
<feature type="region of interest" description="Disordered" evidence="1">
    <location>
        <begin position="1"/>
        <end position="42"/>
    </location>
</feature>
<dbReference type="GO" id="GO:0010181">
    <property type="term" value="F:FMN binding"/>
    <property type="evidence" value="ECO:0007669"/>
    <property type="project" value="InterPro"/>
</dbReference>
<reference evidence="3 4" key="1">
    <citation type="journal article" date="2019" name="Microorganisms">
        <title>Systematic Affiliation and Genome Analysis of Subtercola vilae DB165(T) with Particular Emphasis on Cold Adaptation of an Isolate from a High-Altitude Cold Volcano Lake.</title>
        <authorList>
            <person name="Villalobos A.S."/>
            <person name="Wiese J."/>
            <person name="Imhoff J.F."/>
            <person name="Dorador C."/>
            <person name="Keller A."/>
            <person name="Hentschel U."/>
        </authorList>
    </citation>
    <scope>NUCLEOTIDE SEQUENCE [LARGE SCALE GENOMIC DNA]</scope>
    <source>
        <strain evidence="3 4">DB165</strain>
    </source>
</reference>
<dbReference type="Pfam" id="PF04205">
    <property type="entry name" value="FMN_bind"/>
    <property type="match status" value="1"/>
</dbReference>
<keyword evidence="4" id="KW-1185">Reference proteome</keyword>
<comment type="caution">
    <text evidence="3">The sequence shown here is derived from an EMBL/GenBank/DDBJ whole genome shotgun (WGS) entry which is preliminary data.</text>
</comment>
<feature type="compositionally biased region" description="Pro residues" evidence="1">
    <location>
        <begin position="11"/>
        <end position="28"/>
    </location>
</feature>
<dbReference type="Gene3D" id="3.90.1010.20">
    <property type="match status" value="1"/>
</dbReference>
<evidence type="ECO:0000259" key="2">
    <source>
        <dbReference type="SMART" id="SM00900"/>
    </source>
</evidence>
<dbReference type="InterPro" id="IPR007329">
    <property type="entry name" value="FMN-bd"/>
</dbReference>
<organism evidence="3 4">
    <name type="scientific">Subtercola vilae</name>
    <dbReference type="NCBI Taxonomy" id="2056433"/>
    <lineage>
        <taxon>Bacteria</taxon>
        <taxon>Bacillati</taxon>
        <taxon>Actinomycetota</taxon>
        <taxon>Actinomycetes</taxon>
        <taxon>Micrococcales</taxon>
        <taxon>Microbacteriaceae</taxon>
        <taxon>Subtercola</taxon>
    </lineage>
</organism>
<gene>
    <name evidence="3" type="ORF">D4765_10320</name>
</gene>
<evidence type="ECO:0000313" key="3">
    <source>
        <dbReference type="EMBL" id="TIH36193.1"/>
    </source>
</evidence>
<dbReference type="Proteomes" id="UP000306192">
    <property type="component" value="Unassembled WGS sequence"/>
</dbReference>
<dbReference type="OrthoDB" id="8099475at2"/>
<proteinExistence type="predicted"/>
<dbReference type="EMBL" id="QYRT01000017">
    <property type="protein sequence ID" value="TIH36193.1"/>
    <property type="molecule type" value="Genomic_DNA"/>
</dbReference>
<feature type="domain" description="FMN-binding" evidence="2">
    <location>
        <begin position="42"/>
        <end position="119"/>
    </location>
</feature>
<dbReference type="SMART" id="SM00900">
    <property type="entry name" value="FMN_bind"/>
    <property type="match status" value="1"/>
</dbReference>
<evidence type="ECO:0000313" key="4">
    <source>
        <dbReference type="Proteomes" id="UP000306192"/>
    </source>
</evidence>
<dbReference type="GO" id="GO:0016020">
    <property type="term" value="C:membrane"/>
    <property type="evidence" value="ECO:0007669"/>
    <property type="project" value="InterPro"/>
</dbReference>
<dbReference type="AlphaFoldDB" id="A0A4T2BWB9"/>
<protein>
    <submittedName>
        <fullName evidence="3">FMN-binding protein</fullName>
    </submittedName>
</protein>
<name>A0A4T2BWB9_9MICO</name>
<sequence length="121" mass="12183">MPQPKTSAPASAPPSIPAQPAPAAPAAPAPSNTFTGSSVSTPYGNVQVKVTVDAGKITDVTPLHLTDDGGRSVQISNRAAPILQQEILAAQSANVDSVSGATYTSDGYLKSLQSALDQAGR</sequence>
<feature type="compositionally biased region" description="Polar residues" evidence="1">
    <location>
        <begin position="32"/>
        <end position="42"/>
    </location>
</feature>